<dbReference type="OrthoDB" id="3524853at2759"/>
<evidence type="ECO:0000256" key="1">
    <source>
        <dbReference type="SAM" id="MobiDB-lite"/>
    </source>
</evidence>
<reference evidence="3 4" key="1">
    <citation type="submission" date="2016-04" db="EMBL/GenBank/DDBJ databases">
        <title>A degradative enzymes factory behind the ericoid mycorrhizal symbiosis.</title>
        <authorList>
            <consortium name="DOE Joint Genome Institute"/>
            <person name="Martino E."/>
            <person name="Morin E."/>
            <person name="Grelet G."/>
            <person name="Kuo A."/>
            <person name="Kohler A."/>
            <person name="Daghino S."/>
            <person name="Barry K."/>
            <person name="Choi C."/>
            <person name="Cichocki N."/>
            <person name="Clum A."/>
            <person name="Copeland A."/>
            <person name="Hainaut M."/>
            <person name="Haridas S."/>
            <person name="Labutti K."/>
            <person name="Lindquist E."/>
            <person name="Lipzen A."/>
            <person name="Khouja H.-R."/>
            <person name="Murat C."/>
            <person name="Ohm R."/>
            <person name="Olson A."/>
            <person name="Spatafora J."/>
            <person name="Veneault-Fourrey C."/>
            <person name="Henrissat B."/>
            <person name="Grigoriev I."/>
            <person name="Martin F."/>
            <person name="Perotto S."/>
        </authorList>
    </citation>
    <scope>NUCLEOTIDE SEQUENCE [LARGE SCALE GENOMIC DNA]</scope>
    <source>
        <strain evidence="3 4">F</strain>
    </source>
</reference>
<evidence type="ECO:0000256" key="2">
    <source>
        <dbReference type="SAM" id="Phobius"/>
    </source>
</evidence>
<evidence type="ECO:0000313" key="4">
    <source>
        <dbReference type="Proteomes" id="UP000235786"/>
    </source>
</evidence>
<keyword evidence="2" id="KW-0812">Transmembrane</keyword>
<feature type="transmembrane region" description="Helical" evidence="2">
    <location>
        <begin position="204"/>
        <end position="223"/>
    </location>
</feature>
<keyword evidence="4" id="KW-1185">Reference proteome</keyword>
<feature type="region of interest" description="Disordered" evidence="1">
    <location>
        <begin position="1"/>
        <end position="58"/>
    </location>
</feature>
<dbReference type="EMBL" id="KZ613944">
    <property type="protein sequence ID" value="PMD41593.1"/>
    <property type="molecule type" value="Genomic_DNA"/>
</dbReference>
<feature type="compositionally biased region" description="Basic and acidic residues" evidence="1">
    <location>
        <begin position="13"/>
        <end position="32"/>
    </location>
</feature>
<feature type="transmembrane region" description="Helical" evidence="2">
    <location>
        <begin position="229"/>
        <end position="249"/>
    </location>
</feature>
<gene>
    <name evidence="3" type="ORF">L207DRAFT_582022</name>
</gene>
<protein>
    <submittedName>
        <fullName evidence="3">Uncharacterized protein</fullName>
    </submittedName>
</protein>
<organism evidence="3 4">
    <name type="scientific">Hyaloscypha variabilis (strain UAMH 11265 / GT02V1 / F)</name>
    <name type="common">Meliniomyces variabilis</name>
    <dbReference type="NCBI Taxonomy" id="1149755"/>
    <lineage>
        <taxon>Eukaryota</taxon>
        <taxon>Fungi</taxon>
        <taxon>Dikarya</taxon>
        <taxon>Ascomycota</taxon>
        <taxon>Pezizomycotina</taxon>
        <taxon>Leotiomycetes</taxon>
        <taxon>Helotiales</taxon>
        <taxon>Hyaloscyphaceae</taxon>
        <taxon>Hyaloscypha</taxon>
        <taxon>Hyaloscypha variabilis</taxon>
    </lineage>
</organism>
<keyword evidence="2" id="KW-1133">Transmembrane helix</keyword>
<keyword evidence="2" id="KW-0472">Membrane</keyword>
<accession>A0A2J6RT11</accession>
<dbReference type="Proteomes" id="UP000235786">
    <property type="component" value="Unassembled WGS sequence"/>
</dbReference>
<dbReference type="AlphaFoldDB" id="A0A2J6RT11"/>
<sequence length="250" mass="28892">MSTPQSFPARTYPWERPRVSDNSVPERVDAFRRSNSRPRQNIRTPTPDPAPARTRPFPLMQDEVPDITISMRNDKFKWWNAPPKTDAGTKAEEARSGEFELHVPSVEGLNIDAPFLSPTRDGLRSFRNHPHPWAQNNAQNDAMNMRDQKFKQFNGRPAEPAQPYESQYLDHNTQGAIPAALQPHQASIDGEGFLQDLRDWIGNWIGYLVILLMFLFFGMNPIIKPVFKFLLRDSVAFMLLFFSFLFYLIR</sequence>
<name>A0A2J6RT11_HYAVF</name>
<proteinExistence type="predicted"/>
<evidence type="ECO:0000313" key="3">
    <source>
        <dbReference type="EMBL" id="PMD41593.1"/>
    </source>
</evidence>